<name>A0A1G2LCC0_9BACT</name>
<evidence type="ECO:0000313" key="1">
    <source>
        <dbReference type="EMBL" id="OHA09258.1"/>
    </source>
</evidence>
<sequence>MITKTLPSVEATPDYILIKIPRGMFSGRLPRTRITRLERGLRESIAQAEAGKLYGPFRNARTLLRALEKAAP</sequence>
<evidence type="ECO:0000313" key="2">
    <source>
        <dbReference type="Proteomes" id="UP000176705"/>
    </source>
</evidence>
<dbReference type="STRING" id="1802280.A3B37_03540"/>
<gene>
    <name evidence="1" type="ORF">A3B37_03540</name>
</gene>
<dbReference type="AlphaFoldDB" id="A0A1G2LCC0"/>
<comment type="caution">
    <text evidence="1">The sequence shown here is derived from an EMBL/GenBank/DDBJ whole genome shotgun (WGS) entry which is preliminary data.</text>
</comment>
<organism evidence="1 2">
    <name type="scientific">Candidatus Sungbacteria bacterium RIFCSPLOWO2_01_FULL_59_16</name>
    <dbReference type="NCBI Taxonomy" id="1802280"/>
    <lineage>
        <taxon>Bacteria</taxon>
        <taxon>Candidatus Sungiibacteriota</taxon>
    </lineage>
</organism>
<dbReference type="Proteomes" id="UP000176705">
    <property type="component" value="Unassembled WGS sequence"/>
</dbReference>
<dbReference type="EMBL" id="MHQS01000005">
    <property type="protein sequence ID" value="OHA09258.1"/>
    <property type="molecule type" value="Genomic_DNA"/>
</dbReference>
<protein>
    <submittedName>
        <fullName evidence="1">Uncharacterized protein</fullName>
    </submittedName>
</protein>
<reference evidence="1 2" key="1">
    <citation type="journal article" date="2016" name="Nat. Commun.">
        <title>Thousands of microbial genomes shed light on interconnected biogeochemical processes in an aquifer system.</title>
        <authorList>
            <person name="Anantharaman K."/>
            <person name="Brown C.T."/>
            <person name="Hug L.A."/>
            <person name="Sharon I."/>
            <person name="Castelle C.J."/>
            <person name="Probst A.J."/>
            <person name="Thomas B.C."/>
            <person name="Singh A."/>
            <person name="Wilkins M.J."/>
            <person name="Karaoz U."/>
            <person name="Brodie E.L."/>
            <person name="Williams K.H."/>
            <person name="Hubbard S.S."/>
            <person name="Banfield J.F."/>
        </authorList>
    </citation>
    <scope>NUCLEOTIDE SEQUENCE [LARGE SCALE GENOMIC DNA]</scope>
</reference>
<proteinExistence type="predicted"/>
<accession>A0A1G2LCC0</accession>